<evidence type="ECO:0000259" key="4">
    <source>
        <dbReference type="Pfam" id="PF01479"/>
    </source>
</evidence>
<dbReference type="EMBL" id="JABBVZ010000004">
    <property type="protein sequence ID" value="NMP21145.1"/>
    <property type="molecule type" value="Genomic_DNA"/>
</dbReference>
<dbReference type="GO" id="GO:0032259">
    <property type="term" value="P:methylation"/>
    <property type="evidence" value="ECO:0007669"/>
    <property type="project" value="UniProtKB-KW"/>
</dbReference>
<comment type="similarity">
    <text evidence="2">Belongs to the TlyA family.</text>
</comment>
<keyword evidence="6" id="KW-0489">Methyltransferase</keyword>
<evidence type="ECO:0000313" key="7">
    <source>
        <dbReference type="Proteomes" id="UP000533476"/>
    </source>
</evidence>
<dbReference type="PANTHER" id="PTHR32319">
    <property type="entry name" value="BACTERIAL HEMOLYSIN-LIKE PROTEIN"/>
    <property type="match status" value="1"/>
</dbReference>
<dbReference type="InterPro" id="IPR047048">
    <property type="entry name" value="TlyA"/>
</dbReference>
<organism evidence="6 7">
    <name type="scientific">Sulfobacillus harzensis</name>
    <dbReference type="NCBI Taxonomy" id="2729629"/>
    <lineage>
        <taxon>Bacteria</taxon>
        <taxon>Bacillati</taxon>
        <taxon>Bacillota</taxon>
        <taxon>Clostridia</taxon>
        <taxon>Eubacteriales</taxon>
        <taxon>Clostridiales Family XVII. Incertae Sedis</taxon>
        <taxon>Sulfobacillus</taxon>
    </lineage>
</organism>
<dbReference type="NCBIfam" id="TIGR00478">
    <property type="entry name" value="tly"/>
    <property type="match status" value="1"/>
</dbReference>
<feature type="domain" description="RNA-binding S4" evidence="4">
    <location>
        <begin position="1"/>
        <end position="39"/>
    </location>
</feature>
<evidence type="ECO:0000259" key="5">
    <source>
        <dbReference type="Pfam" id="PF01728"/>
    </source>
</evidence>
<keyword evidence="6" id="KW-0808">Transferase</keyword>
<reference evidence="6 7" key="1">
    <citation type="submission" date="2020-04" db="EMBL/GenBank/DDBJ databases">
        <authorList>
            <person name="Zhang R."/>
            <person name="Schippers A."/>
        </authorList>
    </citation>
    <scope>NUCLEOTIDE SEQUENCE [LARGE SCALE GENOMIC DNA]</scope>
    <source>
        <strain evidence="6 7">DSM 109850</strain>
    </source>
</reference>
<dbReference type="Pfam" id="PF01728">
    <property type="entry name" value="FtsJ"/>
    <property type="match status" value="1"/>
</dbReference>
<dbReference type="CDD" id="cd00165">
    <property type="entry name" value="S4"/>
    <property type="match status" value="1"/>
</dbReference>
<dbReference type="PANTHER" id="PTHR32319:SF0">
    <property type="entry name" value="BACTERIAL HEMOLYSIN-LIKE PROTEIN"/>
    <property type="match status" value="1"/>
</dbReference>
<dbReference type="InterPro" id="IPR002942">
    <property type="entry name" value="S4_RNA-bd"/>
</dbReference>
<protein>
    <submittedName>
        <fullName evidence="6">TlyA family RNA methyltransferase</fullName>
    </submittedName>
</protein>
<gene>
    <name evidence="6" type="ORF">HIJ39_02070</name>
</gene>
<sequence length="257" mass="27757">MGAVESRNRAQALIMAGKVEVNGRTERKSGRLVEPDDQVAVTAALPFVSRGGVKLNHALDQFGIDPTGWDVVDVGASTGGFTDCWLQHGAARVWAVDVGYGQLDWKLRQDPRVVVLERTNARYLTLSGLGREIPLDGASVDASFIGLRLLLEPLAPLIKDGATVVALVKPQFEAGPAKLGRGGVVRQPKVHEEVLERVVDQARSLAYAVQGLTASPIRGPEGNIEFLLYLVARGHTETTLNIERVVDEAWKAEESHA</sequence>
<dbReference type="InterPro" id="IPR036986">
    <property type="entry name" value="S4_RNA-bd_sf"/>
</dbReference>
<keyword evidence="7" id="KW-1185">Reference proteome</keyword>
<dbReference type="PIRSF" id="PIRSF005578">
    <property type="entry name" value="TlyA"/>
    <property type="match status" value="1"/>
</dbReference>
<name>A0A7Y0L0U2_9FIRM</name>
<dbReference type="InterPro" id="IPR002877">
    <property type="entry name" value="RNA_MeTrfase_FtsJ_dom"/>
</dbReference>
<dbReference type="InterPro" id="IPR029063">
    <property type="entry name" value="SAM-dependent_MTases_sf"/>
</dbReference>
<keyword evidence="1 3" id="KW-0694">RNA-binding</keyword>
<accession>A0A7Y0L0U2</accession>
<proteinExistence type="inferred from homology"/>
<dbReference type="Gene3D" id="3.10.290.10">
    <property type="entry name" value="RNA-binding S4 domain"/>
    <property type="match status" value="1"/>
</dbReference>
<dbReference type="GO" id="GO:0008168">
    <property type="term" value="F:methyltransferase activity"/>
    <property type="evidence" value="ECO:0007669"/>
    <property type="project" value="UniProtKB-KW"/>
</dbReference>
<dbReference type="SUPFAM" id="SSF55174">
    <property type="entry name" value="Alpha-L RNA-binding motif"/>
    <property type="match status" value="1"/>
</dbReference>
<dbReference type="Pfam" id="PF01479">
    <property type="entry name" value="S4"/>
    <property type="match status" value="1"/>
</dbReference>
<feature type="domain" description="Ribosomal RNA methyltransferase FtsJ" evidence="5">
    <location>
        <begin position="47"/>
        <end position="230"/>
    </location>
</feature>
<evidence type="ECO:0000256" key="1">
    <source>
        <dbReference type="ARBA" id="ARBA00022884"/>
    </source>
</evidence>
<comment type="caution">
    <text evidence="6">The sequence shown here is derived from an EMBL/GenBank/DDBJ whole genome shotgun (WGS) entry which is preliminary data.</text>
</comment>
<evidence type="ECO:0000313" key="6">
    <source>
        <dbReference type="EMBL" id="NMP21145.1"/>
    </source>
</evidence>
<dbReference type="PROSITE" id="PS50889">
    <property type="entry name" value="S4"/>
    <property type="match status" value="1"/>
</dbReference>
<evidence type="ECO:0000256" key="3">
    <source>
        <dbReference type="PROSITE-ProRule" id="PRU00182"/>
    </source>
</evidence>
<dbReference type="Gene3D" id="3.40.50.150">
    <property type="entry name" value="Vaccinia Virus protein VP39"/>
    <property type="match status" value="1"/>
</dbReference>
<dbReference type="Proteomes" id="UP000533476">
    <property type="component" value="Unassembled WGS sequence"/>
</dbReference>
<dbReference type="AlphaFoldDB" id="A0A7Y0L0U2"/>
<evidence type="ECO:0000256" key="2">
    <source>
        <dbReference type="ARBA" id="ARBA00029460"/>
    </source>
</evidence>
<dbReference type="SUPFAM" id="SSF53335">
    <property type="entry name" value="S-adenosyl-L-methionine-dependent methyltransferases"/>
    <property type="match status" value="1"/>
</dbReference>
<dbReference type="GO" id="GO:0003723">
    <property type="term" value="F:RNA binding"/>
    <property type="evidence" value="ECO:0007669"/>
    <property type="project" value="UniProtKB-KW"/>
</dbReference>
<dbReference type="InterPro" id="IPR004538">
    <property type="entry name" value="Hemolysin_A/TlyA"/>
</dbReference>